<dbReference type="OrthoDB" id="5210591at2759"/>
<organism evidence="2 3">
    <name type="scientific">Hirsutella rhossiliensis</name>
    <dbReference type="NCBI Taxonomy" id="111463"/>
    <lineage>
        <taxon>Eukaryota</taxon>
        <taxon>Fungi</taxon>
        <taxon>Dikarya</taxon>
        <taxon>Ascomycota</taxon>
        <taxon>Pezizomycotina</taxon>
        <taxon>Sordariomycetes</taxon>
        <taxon>Hypocreomycetidae</taxon>
        <taxon>Hypocreales</taxon>
        <taxon>Ophiocordycipitaceae</taxon>
        <taxon>Hirsutella</taxon>
    </lineage>
</organism>
<feature type="region of interest" description="Disordered" evidence="1">
    <location>
        <begin position="311"/>
        <end position="346"/>
    </location>
</feature>
<keyword evidence="3" id="KW-1185">Reference proteome</keyword>
<feature type="region of interest" description="Disordered" evidence="1">
    <location>
        <begin position="465"/>
        <end position="501"/>
    </location>
</feature>
<dbReference type="GeneID" id="68360194"/>
<reference evidence="2" key="1">
    <citation type="submission" date="2021-09" db="EMBL/GenBank/DDBJ databases">
        <title>A high-quality genome of the endoparasitic fungus Hirsutella rhossiliensis with a comparison of Hirsutella genomes reveals transposable elements contributing to genome size variation.</title>
        <authorList>
            <person name="Lin R."/>
            <person name="Jiao Y."/>
            <person name="Sun X."/>
            <person name="Ling J."/>
            <person name="Xie B."/>
            <person name="Cheng X."/>
        </authorList>
    </citation>
    <scope>NUCLEOTIDE SEQUENCE</scope>
    <source>
        <strain evidence="2">HR02</strain>
    </source>
</reference>
<sequence length="501" mass="55117">MPDFHSRPVSALQVAPRFHIPCGAFSSYPGPLVATTMADKPPTSHLRALIKSAAPKFAGADLEPVPSARPQVHFFATASDADVLMLSLSPRPTGLLRSERLLILSEALLLQWLSGPATETWPTHANDAAPHQTSPAARAKSIGNSHISRRPCRLLQQFLPRLVEHGMAGSATHGEYILTRPVAGTVIAALANPLGRAERKSVDFQVGQLLRRISSQQSPNGKFGTAIAVLSSESTAPTLSRRRAAVPDHHLRHDRWSEAFLSLLEAALRDAEDFKVAIQYAAVRDQVSRFTRFLDAVTSPRLVAIDAGEDTSTLVSPHPGPRVHENRQQNNQCIQPDGRRHDDSAFDTDINRTSRSMAHPERESIQVTGLRHWGNCIFGDPLLASVLSRNASPEIWDGFQSPLRDHEFEVPDMQPQPLEDLRNAGVRRLLYECHHAVTAIVREYCRQCDDSDDREMPARRRLTQALRTLDSLDDSGKEKRPHPSGEMSPAKRPKSDGGGAG</sequence>
<comment type="caution">
    <text evidence="2">The sequence shown here is derived from an EMBL/GenBank/DDBJ whole genome shotgun (WGS) entry which is preliminary data.</text>
</comment>
<dbReference type="Proteomes" id="UP000824596">
    <property type="component" value="Unassembled WGS sequence"/>
</dbReference>
<feature type="compositionally biased region" description="Basic and acidic residues" evidence="1">
    <location>
        <begin position="337"/>
        <end position="346"/>
    </location>
</feature>
<accession>A0A9P8MKG4</accession>
<name>A0A9P8MKG4_9HYPO</name>
<evidence type="ECO:0000313" key="3">
    <source>
        <dbReference type="Proteomes" id="UP000824596"/>
    </source>
</evidence>
<protein>
    <submittedName>
        <fullName evidence="2">Uncharacterized protein</fullName>
    </submittedName>
</protein>
<feature type="compositionally biased region" description="Basic and acidic residues" evidence="1">
    <location>
        <begin position="474"/>
        <end position="483"/>
    </location>
</feature>
<evidence type="ECO:0000313" key="2">
    <source>
        <dbReference type="EMBL" id="KAH0957973.1"/>
    </source>
</evidence>
<dbReference type="EMBL" id="JAIZPD010000018">
    <property type="protein sequence ID" value="KAH0957973.1"/>
    <property type="molecule type" value="Genomic_DNA"/>
</dbReference>
<dbReference type="AlphaFoldDB" id="A0A9P8MKG4"/>
<evidence type="ECO:0000256" key="1">
    <source>
        <dbReference type="SAM" id="MobiDB-lite"/>
    </source>
</evidence>
<proteinExistence type="predicted"/>
<gene>
    <name evidence="2" type="ORF">HRG_11066</name>
</gene>
<dbReference type="RefSeq" id="XP_044715487.1">
    <property type="nucleotide sequence ID" value="XM_044869536.1"/>
</dbReference>